<evidence type="ECO:0000256" key="7">
    <source>
        <dbReference type="ARBA" id="ARBA00023136"/>
    </source>
</evidence>
<dbReference type="PANTHER" id="PTHR11629:SF63">
    <property type="entry name" value="V-TYPE PROTON ATPASE SUBUNIT A"/>
    <property type="match status" value="1"/>
</dbReference>
<evidence type="ECO:0000313" key="9">
    <source>
        <dbReference type="EMBL" id="QNL45484.1"/>
    </source>
</evidence>
<keyword evidence="7 8" id="KW-0472">Membrane</keyword>
<dbReference type="AlphaFoldDB" id="A0A7G9B7F3"/>
<dbReference type="RefSeq" id="WP_187333912.1">
    <property type="nucleotide sequence ID" value="NZ_CP060490.1"/>
</dbReference>
<protein>
    <submittedName>
        <fullName evidence="9">V-type ATP synthase subunit I</fullName>
    </submittedName>
</protein>
<evidence type="ECO:0000256" key="4">
    <source>
        <dbReference type="ARBA" id="ARBA00022692"/>
    </source>
</evidence>
<evidence type="ECO:0000256" key="5">
    <source>
        <dbReference type="ARBA" id="ARBA00022989"/>
    </source>
</evidence>
<dbReference type="KEGG" id="ohi:H8790_05640"/>
<name>A0A7G9B7F3_9FIRM</name>
<evidence type="ECO:0000256" key="2">
    <source>
        <dbReference type="ARBA" id="ARBA00009904"/>
    </source>
</evidence>
<proteinExistence type="inferred from homology"/>
<gene>
    <name evidence="9" type="ORF">H8790_05640</name>
</gene>
<accession>A0A7G9B7F3</accession>
<dbReference type="GO" id="GO:0007035">
    <property type="term" value="P:vacuolar acidification"/>
    <property type="evidence" value="ECO:0007669"/>
    <property type="project" value="TreeGrafter"/>
</dbReference>
<evidence type="ECO:0000256" key="8">
    <source>
        <dbReference type="SAM" id="Phobius"/>
    </source>
</evidence>
<evidence type="ECO:0000313" key="10">
    <source>
        <dbReference type="Proteomes" id="UP000515960"/>
    </source>
</evidence>
<dbReference type="Pfam" id="PF01496">
    <property type="entry name" value="V_ATPase_I"/>
    <property type="match status" value="1"/>
</dbReference>
<keyword evidence="3" id="KW-0813">Transport</keyword>
<feature type="transmembrane region" description="Helical" evidence="8">
    <location>
        <begin position="396"/>
        <end position="418"/>
    </location>
</feature>
<dbReference type="GO" id="GO:0033179">
    <property type="term" value="C:proton-transporting V-type ATPase, V0 domain"/>
    <property type="evidence" value="ECO:0007669"/>
    <property type="project" value="InterPro"/>
</dbReference>
<dbReference type="GO" id="GO:0051117">
    <property type="term" value="F:ATPase binding"/>
    <property type="evidence" value="ECO:0007669"/>
    <property type="project" value="TreeGrafter"/>
</dbReference>
<feature type="transmembrane region" description="Helical" evidence="8">
    <location>
        <begin position="360"/>
        <end position="384"/>
    </location>
</feature>
<dbReference type="PANTHER" id="PTHR11629">
    <property type="entry name" value="VACUOLAR PROTON ATPASES"/>
    <property type="match status" value="1"/>
</dbReference>
<evidence type="ECO:0000256" key="6">
    <source>
        <dbReference type="ARBA" id="ARBA00023065"/>
    </source>
</evidence>
<comment type="similarity">
    <text evidence="2">Belongs to the V-ATPase 116 kDa subunit family.</text>
</comment>
<feature type="transmembrane region" description="Helical" evidence="8">
    <location>
        <begin position="449"/>
        <end position="469"/>
    </location>
</feature>
<keyword evidence="5 8" id="KW-1133">Transmembrane helix</keyword>
<keyword evidence="4 8" id="KW-0812">Transmembrane</keyword>
<evidence type="ECO:0000256" key="1">
    <source>
        <dbReference type="ARBA" id="ARBA00004141"/>
    </source>
</evidence>
<keyword evidence="10" id="KW-1185">Reference proteome</keyword>
<feature type="transmembrane region" description="Helical" evidence="8">
    <location>
        <begin position="530"/>
        <end position="547"/>
    </location>
</feature>
<evidence type="ECO:0000256" key="3">
    <source>
        <dbReference type="ARBA" id="ARBA00022448"/>
    </source>
</evidence>
<comment type="subcellular location">
    <subcellularLocation>
        <location evidence="1">Membrane</location>
        <topology evidence="1">Multi-pass membrane protein</topology>
    </subcellularLocation>
</comment>
<organism evidence="9 10">
    <name type="scientific">Oscillibacter hominis</name>
    <dbReference type="NCBI Taxonomy" id="2763056"/>
    <lineage>
        <taxon>Bacteria</taxon>
        <taxon>Bacillati</taxon>
        <taxon>Bacillota</taxon>
        <taxon>Clostridia</taxon>
        <taxon>Eubacteriales</taxon>
        <taxon>Oscillospiraceae</taxon>
        <taxon>Oscillibacter</taxon>
    </lineage>
</organism>
<dbReference type="EMBL" id="CP060490">
    <property type="protein sequence ID" value="QNL45484.1"/>
    <property type="molecule type" value="Genomic_DNA"/>
</dbReference>
<dbReference type="InterPro" id="IPR002490">
    <property type="entry name" value="V-ATPase_116kDa_su"/>
</dbReference>
<reference evidence="9 10" key="1">
    <citation type="submission" date="2020-08" db="EMBL/GenBank/DDBJ databases">
        <authorList>
            <person name="Liu C."/>
            <person name="Sun Q."/>
        </authorList>
    </citation>
    <scope>NUCLEOTIDE SEQUENCE [LARGE SCALE GENOMIC DNA]</scope>
    <source>
        <strain evidence="9 10">NSJ-62</strain>
    </source>
</reference>
<sequence>MAIVKMKRLRVIALASQRQELLDRLLRLGCVEISEPGEKLADPQWAHLLSKSGSALMDTRSRIAGVNAALSAIRKYGKVSDGLFVKRSAIGESEFFDLRPAQLSDEVNGLLQTLGHLQGEEGRLIARRQSLTPWAELDLPLEREGTQWALFRLAVCPAGADPGEMRNQLSELAAELFEVSADKQQRYLLLVVHRSDEQKAMEILRPHGVSLTSFKGYTGTASENLAQIDRSLEENRRGQSETAEAIAAHKEDYAKLRIYADQLNVAAAKESSAERLMTDGTIVFFEGWAPADSISQLQSLFEEKGCAWEAEDPAPEEYPQVPVKLKNNLLTRPLNMVTEMYSLPAYDGVDPNPLMAPFFILFYGIMMADMGYGLLMMLASAVVLKKYRPKGTMSHFFGLLGLCGVSTFLMGAVTGGFFGDFLPQAAKIINPGTTFTALPSLFTPLDDTLMILVGSMCLGAVQIITGMAISFVEKLRRGEVMDAIWEEVTWWVVFAGIALAILGVTNLLLIAGIVMVLVGSGWNAKGFGKVTAVFGSLYNHVTGYFGDILSYSRLMALMLAGSVIAQVFNTLGAIPGNIVVFLIISLAGNALNFALNLLGCYVHDLRLQCLEYFGKFYKDGGKPFRPLEMNTKFVDIVKE</sequence>
<feature type="transmembrane region" description="Helical" evidence="8">
    <location>
        <begin position="490"/>
        <end position="518"/>
    </location>
</feature>
<dbReference type="GO" id="GO:0016471">
    <property type="term" value="C:vacuolar proton-transporting V-type ATPase complex"/>
    <property type="evidence" value="ECO:0007669"/>
    <property type="project" value="TreeGrafter"/>
</dbReference>
<keyword evidence="6" id="KW-0406">Ion transport</keyword>
<dbReference type="Proteomes" id="UP000515960">
    <property type="component" value="Chromosome"/>
</dbReference>
<dbReference type="GO" id="GO:0046961">
    <property type="term" value="F:proton-transporting ATPase activity, rotational mechanism"/>
    <property type="evidence" value="ECO:0007669"/>
    <property type="project" value="InterPro"/>
</dbReference>